<evidence type="ECO:0000313" key="2">
    <source>
        <dbReference type="Proteomes" id="UP000836841"/>
    </source>
</evidence>
<accession>A0AAU9SKZ5</accession>
<name>A0AAU9SKZ5_THLAR</name>
<keyword evidence="2" id="KW-1185">Reference proteome</keyword>
<sequence length="129" mass="13786">MSNSRSIGQDGVGLELSDILSLIAEKKKDVEVVEGRVQFAKEVLDLIDAADATGHAEIAREALKRLATACRSLIGRPFLTLLQGLINNLISIGLGRESSFSAAVLGDNALMEKAWQDTGMLAEAVLRAH</sequence>
<dbReference type="AlphaFoldDB" id="A0AAU9SKZ5"/>
<gene>
    <name evidence="1" type="ORF">TAV2_LOCUS18030</name>
</gene>
<dbReference type="Gene3D" id="1.25.40.470">
    <property type="match status" value="1"/>
</dbReference>
<organism evidence="1 2">
    <name type="scientific">Thlaspi arvense</name>
    <name type="common">Field penny-cress</name>
    <dbReference type="NCBI Taxonomy" id="13288"/>
    <lineage>
        <taxon>Eukaryota</taxon>
        <taxon>Viridiplantae</taxon>
        <taxon>Streptophyta</taxon>
        <taxon>Embryophyta</taxon>
        <taxon>Tracheophyta</taxon>
        <taxon>Spermatophyta</taxon>
        <taxon>Magnoliopsida</taxon>
        <taxon>eudicotyledons</taxon>
        <taxon>Gunneridae</taxon>
        <taxon>Pentapetalae</taxon>
        <taxon>rosids</taxon>
        <taxon>malvids</taxon>
        <taxon>Brassicales</taxon>
        <taxon>Brassicaceae</taxon>
        <taxon>Thlaspideae</taxon>
        <taxon>Thlaspi</taxon>
    </lineage>
</organism>
<dbReference type="InterPro" id="IPR053290">
    <property type="entry name" value="TSET_complex_member"/>
</dbReference>
<proteinExistence type="predicted"/>
<dbReference type="PANTHER" id="PTHR45521">
    <property type="entry name" value="TSET COMPLEX MEMBER TSTF"/>
    <property type="match status" value="1"/>
</dbReference>
<evidence type="ECO:0000313" key="1">
    <source>
        <dbReference type="EMBL" id="CAH2065650.1"/>
    </source>
</evidence>
<reference evidence="1 2" key="1">
    <citation type="submission" date="2022-03" db="EMBL/GenBank/DDBJ databases">
        <authorList>
            <person name="Nunn A."/>
            <person name="Chopra R."/>
            <person name="Nunn A."/>
            <person name="Contreras Garrido A."/>
        </authorList>
    </citation>
    <scope>NUCLEOTIDE SEQUENCE [LARGE SCALE GENOMIC DNA]</scope>
</reference>
<dbReference type="Proteomes" id="UP000836841">
    <property type="component" value="Chromosome 5"/>
</dbReference>
<dbReference type="EMBL" id="OU466861">
    <property type="protein sequence ID" value="CAH2065650.1"/>
    <property type="molecule type" value="Genomic_DNA"/>
</dbReference>
<dbReference type="PANTHER" id="PTHR45521:SF2">
    <property type="entry name" value="TRANSDUCIN_WD40 REPEAT-LIKE SUPERFAMILY PROTEIN"/>
    <property type="match status" value="1"/>
</dbReference>
<protein>
    <submittedName>
        <fullName evidence="1">Uncharacterized protein</fullName>
    </submittedName>
</protein>